<dbReference type="InterPro" id="IPR011990">
    <property type="entry name" value="TPR-like_helical_dom_sf"/>
</dbReference>
<dbReference type="RefSeq" id="WP_231612475.1">
    <property type="nucleotide sequence ID" value="NZ_SJPT01000007.1"/>
</dbReference>
<dbReference type="Proteomes" id="UP000316304">
    <property type="component" value="Unassembled WGS sequence"/>
</dbReference>
<comment type="caution">
    <text evidence="2">The sequence shown here is derived from an EMBL/GenBank/DDBJ whole genome shotgun (WGS) entry which is preliminary data.</text>
</comment>
<dbReference type="AlphaFoldDB" id="A0A5C6CCI6"/>
<feature type="compositionally biased region" description="Low complexity" evidence="1">
    <location>
        <begin position="28"/>
        <end position="42"/>
    </location>
</feature>
<dbReference type="Gene3D" id="1.25.40.10">
    <property type="entry name" value="Tetratricopeptide repeat domain"/>
    <property type="match status" value="1"/>
</dbReference>
<feature type="compositionally biased region" description="Basic residues" evidence="1">
    <location>
        <begin position="1"/>
        <end position="10"/>
    </location>
</feature>
<keyword evidence="3" id="KW-1185">Reference proteome</keyword>
<gene>
    <name evidence="2" type="ORF">Pla52o_41600</name>
</gene>
<feature type="region of interest" description="Disordered" evidence="1">
    <location>
        <begin position="1"/>
        <end position="42"/>
    </location>
</feature>
<evidence type="ECO:0000313" key="3">
    <source>
        <dbReference type="Proteomes" id="UP000316304"/>
    </source>
</evidence>
<protein>
    <recommendedName>
        <fullName evidence="4">Tetratricopeptide repeat protein</fullName>
    </recommendedName>
</protein>
<name>A0A5C6CCI6_9BACT</name>
<dbReference type="SUPFAM" id="SSF48452">
    <property type="entry name" value="TPR-like"/>
    <property type="match status" value="1"/>
</dbReference>
<sequence length="212" mass="23215">MGARIKKPVKKSVSNASEERGTKSSSTSPANRSPAATNPAAAMHPALARAITRIQKSDYHGAAELLRSAGRDTSVRNTLGVCLLRLGQVDEALSVFRQFVLLPGNVTERPDISNACKRNFATALLLKGSPSGALTVIQETREANHPMAVRIGQSIQRWEKSLSWLRRLDWKLNRIEPPHCQVPIDFEPGEFEFDVVQRQPHGASGNAFELAV</sequence>
<dbReference type="EMBL" id="SJPT01000007">
    <property type="protein sequence ID" value="TWU21126.1"/>
    <property type="molecule type" value="Genomic_DNA"/>
</dbReference>
<evidence type="ECO:0000313" key="2">
    <source>
        <dbReference type="EMBL" id="TWU21126.1"/>
    </source>
</evidence>
<accession>A0A5C6CCI6</accession>
<proteinExistence type="predicted"/>
<reference evidence="2 3" key="1">
    <citation type="submission" date="2019-02" db="EMBL/GenBank/DDBJ databases">
        <title>Deep-cultivation of Planctomycetes and their phenomic and genomic characterization uncovers novel biology.</title>
        <authorList>
            <person name="Wiegand S."/>
            <person name="Jogler M."/>
            <person name="Boedeker C."/>
            <person name="Pinto D."/>
            <person name="Vollmers J."/>
            <person name="Rivas-Marin E."/>
            <person name="Kohn T."/>
            <person name="Peeters S.H."/>
            <person name="Heuer A."/>
            <person name="Rast P."/>
            <person name="Oberbeckmann S."/>
            <person name="Bunk B."/>
            <person name="Jeske O."/>
            <person name="Meyerdierks A."/>
            <person name="Storesund J.E."/>
            <person name="Kallscheuer N."/>
            <person name="Luecker S."/>
            <person name="Lage O.M."/>
            <person name="Pohl T."/>
            <person name="Merkel B.J."/>
            <person name="Hornburger P."/>
            <person name="Mueller R.-W."/>
            <person name="Bruemmer F."/>
            <person name="Labrenz M."/>
            <person name="Spormann A.M."/>
            <person name="Op Den Camp H."/>
            <person name="Overmann J."/>
            <person name="Amann R."/>
            <person name="Jetten M.S.M."/>
            <person name="Mascher T."/>
            <person name="Medema M.H."/>
            <person name="Devos D.P."/>
            <person name="Kaster A.-K."/>
            <person name="Ovreas L."/>
            <person name="Rohde M."/>
            <person name="Galperin M.Y."/>
            <person name="Jogler C."/>
        </authorList>
    </citation>
    <scope>NUCLEOTIDE SEQUENCE [LARGE SCALE GENOMIC DNA]</scope>
    <source>
        <strain evidence="2 3">Pla52o</strain>
    </source>
</reference>
<organism evidence="2 3">
    <name type="scientific">Novipirellula galeiformis</name>
    <dbReference type="NCBI Taxonomy" id="2528004"/>
    <lineage>
        <taxon>Bacteria</taxon>
        <taxon>Pseudomonadati</taxon>
        <taxon>Planctomycetota</taxon>
        <taxon>Planctomycetia</taxon>
        <taxon>Pirellulales</taxon>
        <taxon>Pirellulaceae</taxon>
        <taxon>Novipirellula</taxon>
    </lineage>
</organism>
<evidence type="ECO:0008006" key="4">
    <source>
        <dbReference type="Google" id="ProtNLM"/>
    </source>
</evidence>
<evidence type="ECO:0000256" key="1">
    <source>
        <dbReference type="SAM" id="MobiDB-lite"/>
    </source>
</evidence>